<feature type="region of interest" description="Disordered" evidence="1">
    <location>
        <begin position="1"/>
        <end position="25"/>
    </location>
</feature>
<comment type="caution">
    <text evidence="2">The sequence shown here is derived from an EMBL/GenBank/DDBJ whole genome shotgun (WGS) entry which is preliminary data.</text>
</comment>
<evidence type="ECO:0000313" key="3">
    <source>
        <dbReference type="Proteomes" id="UP000803844"/>
    </source>
</evidence>
<dbReference type="AlphaFoldDB" id="A0A9P4Y7V4"/>
<gene>
    <name evidence="2" type="ORF">M406DRAFT_70067</name>
</gene>
<evidence type="ECO:0000313" key="2">
    <source>
        <dbReference type="EMBL" id="KAF3767967.1"/>
    </source>
</evidence>
<organism evidence="2 3">
    <name type="scientific">Cryphonectria parasitica (strain ATCC 38755 / EP155)</name>
    <dbReference type="NCBI Taxonomy" id="660469"/>
    <lineage>
        <taxon>Eukaryota</taxon>
        <taxon>Fungi</taxon>
        <taxon>Dikarya</taxon>
        <taxon>Ascomycota</taxon>
        <taxon>Pezizomycotina</taxon>
        <taxon>Sordariomycetes</taxon>
        <taxon>Sordariomycetidae</taxon>
        <taxon>Diaporthales</taxon>
        <taxon>Cryphonectriaceae</taxon>
        <taxon>Cryphonectria-Endothia species complex</taxon>
        <taxon>Cryphonectria</taxon>
    </lineage>
</organism>
<dbReference type="Proteomes" id="UP000803844">
    <property type="component" value="Unassembled WGS sequence"/>
</dbReference>
<accession>A0A9P4Y7V4</accession>
<evidence type="ECO:0000256" key="1">
    <source>
        <dbReference type="SAM" id="MobiDB-lite"/>
    </source>
</evidence>
<protein>
    <submittedName>
        <fullName evidence="2">Basic-leucine zipper transcription factor DNA binding nucleus regulation of transcription, DNA-dependent</fullName>
    </submittedName>
</protein>
<sequence length="444" mass="48134">MAGPNSFPSGIPGYGEPGYGPRGVNETSQLLSAQSRISQPRLQTPFTSSPPTIALMGSEMRAPIDPALFIDPKLTMSSSPLGGHGGPVYPGGGIPLPASFVPPVHVELQPSRIKDAGYTRHPDPNFRPYGPNQWVDILYNHTLLRYISKNEITDIRKHCEKLAQAVNPDDPRPVLIDNGPFTTADAQAVWKYCTVYIKRRDQLRNNVSARKSRSRKDNEVKHWKMIALAAGAPDVPFEFDGDDPAYSNEALVPRETQDAINAMRASWASSDNIQKSVKDEEAPVVPPEAALPPGQLPLPIFEGAMPPIVQDENSASTPAPHRPQTRATTRAQARGRGYDNGVGDQTAVGGARGRGRARVRSRQLGAGGDQATAVHHAPLLTASPVDQRLAPSTASPVPRAVPPTPSMMDHLRNQMVDREASQGSVLEDREETKVDWSEFQSGFV</sequence>
<feature type="compositionally biased region" description="Gly residues" evidence="1">
    <location>
        <begin position="12"/>
        <end position="21"/>
    </location>
</feature>
<feature type="region of interest" description="Disordered" evidence="1">
    <location>
        <begin position="310"/>
        <end position="371"/>
    </location>
</feature>
<name>A0A9P4Y7V4_CRYP1</name>
<feature type="compositionally biased region" description="Low complexity" evidence="1">
    <location>
        <begin position="325"/>
        <end position="334"/>
    </location>
</feature>
<dbReference type="EMBL" id="MU032346">
    <property type="protein sequence ID" value="KAF3767967.1"/>
    <property type="molecule type" value="Genomic_DNA"/>
</dbReference>
<dbReference type="GeneID" id="63842440"/>
<keyword evidence="3" id="KW-1185">Reference proteome</keyword>
<proteinExistence type="predicted"/>
<dbReference type="OrthoDB" id="5226478at2759"/>
<reference evidence="2" key="1">
    <citation type="journal article" date="2020" name="Phytopathology">
        <title>Genome sequence of the chestnut blight fungus Cryphonectria parasitica EP155: A fundamental resource for an archetypical invasive plant pathogen.</title>
        <authorList>
            <person name="Crouch J.A."/>
            <person name="Dawe A."/>
            <person name="Aerts A."/>
            <person name="Barry K."/>
            <person name="Churchill A.C.L."/>
            <person name="Grimwood J."/>
            <person name="Hillman B."/>
            <person name="Milgroom M.G."/>
            <person name="Pangilinan J."/>
            <person name="Smith M."/>
            <person name="Salamov A."/>
            <person name="Schmutz J."/>
            <person name="Yadav J."/>
            <person name="Grigoriev I.V."/>
            <person name="Nuss D."/>
        </authorList>
    </citation>
    <scope>NUCLEOTIDE SEQUENCE</scope>
    <source>
        <strain evidence="2">EP155</strain>
    </source>
</reference>
<dbReference type="RefSeq" id="XP_040778928.1">
    <property type="nucleotide sequence ID" value="XM_040925311.1"/>
</dbReference>